<dbReference type="InterPro" id="IPR003325">
    <property type="entry name" value="TerD"/>
</dbReference>
<dbReference type="PANTHER" id="PTHR32097">
    <property type="entry name" value="CAMP-BINDING PROTEIN 1-RELATED"/>
    <property type="match status" value="1"/>
</dbReference>
<keyword evidence="4" id="KW-1185">Reference proteome</keyword>
<evidence type="ECO:0000256" key="1">
    <source>
        <dbReference type="ARBA" id="ARBA00022686"/>
    </source>
</evidence>
<dbReference type="Gene3D" id="2.60.60.30">
    <property type="entry name" value="sav2460 like domains"/>
    <property type="match status" value="1"/>
</dbReference>
<organism evidence="3 4">
    <name type="scientific">Vibrio zhanjiangensis</name>
    <dbReference type="NCBI Taxonomy" id="1046128"/>
    <lineage>
        <taxon>Bacteria</taxon>
        <taxon>Pseudomonadati</taxon>
        <taxon>Pseudomonadota</taxon>
        <taxon>Gammaproteobacteria</taxon>
        <taxon>Vibrionales</taxon>
        <taxon>Vibrionaceae</taxon>
        <taxon>Vibrio</taxon>
    </lineage>
</organism>
<dbReference type="CDD" id="cd06974">
    <property type="entry name" value="TerD_like"/>
    <property type="match status" value="1"/>
</dbReference>
<comment type="caution">
    <text evidence="3">The sequence shown here is derived from an EMBL/GenBank/DDBJ whole genome shotgun (WGS) entry which is preliminary data.</text>
</comment>
<feature type="domain" description="TerD" evidence="2">
    <location>
        <begin position="1"/>
        <end position="179"/>
    </location>
</feature>
<gene>
    <name evidence="3" type="primary">terZ</name>
    <name evidence="3" type="ORF">GCM10007938_34810</name>
</gene>
<evidence type="ECO:0000259" key="2">
    <source>
        <dbReference type="Pfam" id="PF02342"/>
    </source>
</evidence>
<dbReference type="RefSeq" id="WP_284193536.1">
    <property type="nucleotide sequence ID" value="NZ_BSPW01000082.1"/>
</dbReference>
<evidence type="ECO:0000313" key="3">
    <source>
        <dbReference type="EMBL" id="GLT19698.1"/>
    </source>
</evidence>
<dbReference type="Pfam" id="PF02342">
    <property type="entry name" value="TerD"/>
    <property type="match status" value="1"/>
</dbReference>
<dbReference type="Proteomes" id="UP001157138">
    <property type="component" value="Unassembled WGS sequence"/>
</dbReference>
<name>A0ABQ6F2I2_9VIBR</name>
<sequence length="192" mass="21266">MSINLSKNSTISLTKEVEKLSKITVGLGWDVAQPKKGFLSFLLGTGSIDLDASCLLIDENHTVLDSVWFGKLKSKCKSVKHKGDNLTGQGDGDDEQICIDLHRLDRSVKHIAITVNSFRGQTFDRVDNAFCRVLDQSSREICRFTLNEQGSHTGIFIGLLSRENQEWKFTTKGVKANGNDVKSIASTVIQHI</sequence>
<evidence type="ECO:0000313" key="4">
    <source>
        <dbReference type="Proteomes" id="UP001157138"/>
    </source>
</evidence>
<reference evidence="4" key="1">
    <citation type="journal article" date="2019" name="Int. J. Syst. Evol. Microbiol.">
        <title>The Global Catalogue of Microorganisms (GCM) 10K type strain sequencing project: providing services to taxonomists for standard genome sequencing and annotation.</title>
        <authorList>
            <consortium name="The Broad Institute Genomics Platform"/>
            <consortium name="The Broad Institute Genome Sequencing Center for Infectious Disease"/>
            <person name="Wu L."/>
            <person name="Ma J."/>
        </authorList>
    </citation>
    <scope>NUCLEOTIDE SEQUENCE [LARGE SCALE GENOMIC DNA]</scope>
    <source>
        <strain evidence="4">NBRC 108723</strain>
    </source>
</reference>
<dbReference type="PANTHER" id="PTHR32097:SF17">
    <property type="entry name" value="CAMP-BINDING PROTEIN 1-RELATED"/>
    <property type="match status" value="1"/>
</dbReference>
<protein>
    <submittedName>
        <fullName evidence="3">Tellurium resistance protein TerZ</fullName>
    </submittedName>
</protein>
<dbReference type="EMBL" id="BSPW01000082">
    <property type="protein sequence ID" value="GLT19698.1"/>
    <property type="molecule type" value="Genomic_DNA"/>
</dbReference>
<accession>A0ABQ6F2I2</accession>
<proteinExistence type="predicted"/>
<keyword evidence="1" id="KW-0778">Tellurium resistance</keyword>
<dbReference type="InterPro" id="IPR051324">
    <property type="entry name" value="Stress/Tellurium_Resist"/>
</dbReference>